<name>A0A170QA67_9ZZZZ</name>
<evidence type="ECO:0000313" key="2">
    <source>
        <dbReference type="EMBL" id="CUV02513.1"/>
    </source>
</evidence>
<accession>A0A170QA67</accession>
<reference evidence="2" key="1">
    <citation type="submission" date="2015-10" db="EMBL/GenBank/DDBJ databases">
        <authorList>
            <person name="Gilbert D.G."/>
        </authorList>
    </citation>
    <scope>NUCLEOTIDE SEQUENCE</scope>
</reference>
<gene>
    <name evidence="2" type="ORF">MGWOODY_Clf2483</name>
</gene>
<sequence>MLEPSMFVVPAPQATREPMAQKKAAPQTFQPRERVTIQFLVFIQQKL</sequence>
<dbReference type="EMBL" id="FAXA01000270">
    <property type="protein sequence ID" value="CUV02513.1"/>
    <property type="molecule type" value="Genomic_DNA"/>
</dbReference>
<feature type="region of interest" description="Disordered" evidence="1">
    <location>
        <begin position="1"/>
        <end position="27"/>
    </location>
</feature>
<dbReference type="AlphaFoldDB" id="A0A170QA67"/>
<protein>
    <submittedName>
        <fullName evidence="2">Uncharacterized protein</fullName>
    </submittedName>
</protein>
<evidence type="ECO:0000256" key="1">
    <source>
        <dbReference type="SAM" id="MobiDB-lite"/>
    </source>
</evidence>
<proteinExistence type="predicted"/>
<organism evidence="2">
    <name type="scientific">hydrothermal vent metagenome</name>
    <dbReference type="NCBI Taxonomy" id="652676"/>
    <lineage>
        <taxon>unclassified sequences</taxon>
        <taxon>metagenomes</taxon>
        <taxon>ecological metagenomes</taxon>
    </lineage>
</organism>